<accession>A0A086K8J2</accession>
<comment type="caution">
    <text evidence="2">The sequence shown here is derived from an EMBL/GenBank/DDBJ whole genome shotgun (WGS) entry which is preliminary data.</text>
</comment>
<dbReference type="AlphaFoldDB" id="A0A086K8J2"/>
<reference evidence="2 3" key="1">
    <citation type="submission" date="2014-03" db="EMBL/GenBank/DDBJ databases">
        <authorList>
            <person name="Sibley D."/>
            <person name="Venepally P."/>
            <person name="Karamycheva S."/>
            <person name="Hadjithomas M."/>
            <person name="Khan A."/>
            <person name="Brunk B."/>
            <person name="Roos D."/>
            <person name="Caler E."/>
            <person name="Lorenzi H."/>
        </authorList>
    </citation>
    <scope>NUCLEOTIDE SEQUENCE [LARGE SCALE GENOMIC DNA]</scope>
    <source>
        <strain evidence="3">p89</strain>
    </source>
</reference>
<evidence type="ECO:0000256" key="1">
    <source>
        <dbReference type="SAM" id="MobiDB-lite"/>
    </source>
</evidence>
<evidence type="ECO:0000313" key="3">
    <source>
        <dbReference type="Proteomes" id="UP000028828"/>
    </source>
</evidence>
<evidence type="ECO:0000313" key="2">
    <source>
        <dbReference type="EMBL" id="KFG40710.1"/>
    </source>
</evidence>
<gene>
    <name evidence="2" type="ORF">TGP89_309920B</name>
</gene>
<dbReference type="EMBL" id="AEYI02001169">
    <property type="protein sequence ID" value="KFG40710.1"/>
    <property type="molecule type" value="Genomic_DNA"/>
</dbReference>
<sequence length="171" mass="19435">MRRRMRLMRIEDERCLKHIHTSQDTCVRIGGEAEPPGSNGCGHHLMRAESASAAEELAYRVCGNSCFSCQDGNVQTSGRGGSEHSFVSRRQSPRGIPTLRRRGDGPRERLGEILTCNIRAAHDACNVRRRKSTCDDCGILEKLDRPVERRGRSRWRTEYVMRILRGTQQRA</sequence>
<name>A0A086K8J2_TOXGO</name>
<organism evidence="2 3">
    <name type="scientific">Toxoplasma gondii p89</name>
    <dbReference type="NCBI Taxonomy" id="943119"/>
    <lineage>
        <taxon>Eukaryota</taxon>
        <taxon>Sar</taxon>
        <taxon>Alveolata</taxon>
        <taxon>Apicomplexa</taxon>
        <taxon>Conoidasida</taxon>
        <taxon>Coccidia</taxon>
        <taxon>Eucoccidiorida</taxon>
        <taxon>Eimeriorina</taxon>
        <taxon>Sarcocystidae</taxon>
        <taxon>Toxoplasma</taxon>
    </lineage>
</organism>
<feature type="region of interest" description="Disordered" evidence="1">
    <location>
        <begin position="77"/>
        <end position="104"/>
    </location>
</feature>
<dbReference type="Proteomes" id="UP000028828">
    <property type="component" value="Unassembled WGS sequence"/>
</dbReference>
<protein>
    <submittedName>
        <fullName evidence="2">Uncharacterized protein</fullName>
    </submittedName>
</protein>
<proteinExistence type="predicted"/>
<dbReference type="VEuPathDB" id="ToxoDB:TGP89_309920B"/>